<feature type="region of interest" description="Disordered" evidence="1">
    <location>
        <begin position="1"/>
        <end position="22"/>
    </location>
</feature>
<evidence type="ECO:0000313" key="3">
    <source>
        <dbReference type="Proteomes" id="UP000837857"/>
    </source>
</evidence>
<dbReference type="EMBL" id="OW152830">
    <property type="protein sequence ID" value="CAH2048930.1"/>
    <property type="molecule type" value="Genomic_DNA"/>
</dbReference>
<gene>
    <name evidence="2" type="ORF">IPOD504_LOCUS6487</name>
</gene>
<evidence type="ECO:0000256" key="1">
    <source>
        <dbReference type="SAM" id="MobiDB-lite"/>
    </source>
</evidence>
<organism evidence="2 3">
    <name type="scientific">Iphiclides podalirius</name>
    <name type="common">scarce swallowtail</name>
    <dbReference type="NCBI Taxonomy" id="110791"/>
    <lineage>
        <taxon>Eukaryota</taxon>
        <taxon>Metazoa</taxon>
        <taxon>Ecdysozoa</taxon>
        <taxon>Arthropoda</taxon>
        <taxon>Hexapoda</taxon>
        <taxon>Insecta</taxon>
        <taxon>Pterygota</taxon>
        <taxon>Neoptera</taxon>
        <taxon>Endopterygota</taxon>
        <taxon>Lepidoptera</taxon>
        <taxon>Glossata</taxon>
        <taxon>Ditrysia</taxon>
        <taxon>Papilionoidea</taxon>
        <taxon>Papilionidae</taxon>
        <taxon>Papilioninae</taxon>
        <taxon>Iphiclides</taxon>
    </lineage>
</organism>
<evidence type="ECO:0000313" key="2">
    <source>
        <dbReference type="EMBL" id="CAH2048930.1"/>
    </source>
</evidence>
<keyword evidence="3" id="KW-1185">Reference proteome</keyword>
<feature type="non-terminal residue" evidence="2">
    <location>
        <position position="1"/>
    </location>
</feature>
<proteinExistence type="predicted"/>
<dbReference type="Proteomes" id="UP000837857">
    <property type="component" value="Chromosome 18"/>
</dbReference>
<accession>A0ABN8I544</accession>
<reference evidence="2" key="1">
    <citation type="submission" date="2022-03" db="EMBL/GenBank/DDBJ databases">
        <authorList>
            <person name="Martin H S."/>
        </authorList>
    </citation>
    <scope>NUCLEOTIDE SEQUENCE</scope>
</reference>
<protein>
    <submittedName>
        <fullName evidence="2">Uncharacterized protein</fullName>
    </submittedName>
</protein>
<name>A0ABN8I544_9NEOP</name>
<sequence length="227" mass="24648">MAESRCTRIPAINKPSGRAKRERFTGGAVTRGGDALEQVDKNHTHRPSPRQVSTCQPVAKLGDEPALFSNRTPLAVVRFGLVMLTGRGSGVSIPPPLVQETVGAEEDVECAGGDNVRTVNRTVTSLIELNCGRATQYLRLSHEWACQDRNVASRLQRYRVTAPGSFSSLVTAYSYIASIAVLGRRTSRTGVAWARPRSAPLSTGARESPNVKFTIAHRLDCFRPGSF</sequence>